<proteinExistence type="inferred from homology"/>
<dbReference type="FunCoup" id="A7TPX4">
    <property type="interactions" value="330"/>
</dbReference>
<dbReference type="KEGG" id="vpo:Kpol_1008p9"/>
<dbReference type="InParanoid" id="A7TPX4"/>
<evidence type="ECO:0000313" key="5">
    <source>
        <dbReference type="EMBL" id="EDO15672.1"/>
    </source>
</evidence>
<dbReference type="GO" id="GO:0005759">
    <property type="term" value="C:mitochondrial matrix"/>
    <property type="evidence" value="ECO:0007669"/>
    <property type="project" value="UniProtKB-SubCell"/>
</dbReference>
<name>A7TPX4_VANPO</name>
<evidence type="ECO:0000256" key="1">
    <source>
        <dbReference type="ARBA" id="ARBA00004305"/>
    </source>
</evidence>
<dbReference type="SUPFAM" id="SSF103025">
    <property type="entry name" value="Folate-binding domain"/>
    <property type="match status" value="1"/>
</dbReference>
<protein>
    <submittedName>
        <fullName evidence="5">Uncharacterized protein</fullName>
    </submittedName>
</protein>
<dbReference type="eggNOG" id="KOG2929">
    <property type="taxonomic scope" value="Eukaryota"/>
</dbReference>
<dbReference type="GO" id="GO:0016226">
    <property type="term" value="P:iron-sulfur cluster assembly"/>
    <property type="evidence" value="ECO:0007669"/>
    <property type="project" value="TreeGrafter"/>
</dbReference>
<keyword evidence="3" id="KW-0496">Mitochondrion</keyword>
<dbReference type="InterPro" id="IPR017703">
    <property type="entry name" value="YgfZ/GCV_T_CS"/>
</dbReference>
<gene>
    <name evidence="5" type="ORF">Kpol_1008p9</name>
</gene>
<dbReference type="STRING" id="436907.A7TPX4"/>
<dbReference type="OMA" id="PFECNLD"/>
<evidence type="ECO:0000256" key="2">
    <source>
        <dbReference type="ARBA" id="ARBA00022946"/>
    </source>
</evidence>
<dbReference type="EMBL" id="DS480449">
    <property type="protein sequence ID" value="EDO15672.1"/>
    <property type="molecule type" value="Genomic_DNA"/>
</dbReference>
<organism evidence="6">
    <name type="scientific">Vanderwaltozyma polyspora (strain ATCC 22028 / DSM 70294 / BCRC 21397 / CBS 2163 / NBRC 10782 / NRRL Y-8283 / UCD 57-17)</name>
    <name type="common">Kluyveromyces polysporus</name>
    <dbReference type="NCBI Taxonomy" id="436907"/>
    <lineage>
        <taxon>Eukaryota</taxon>
        <taxon>Fungi</taxon>
        <taxon>Dikarya</taxon>
        <taxon>Ascomycota</taxon>
        <taxon>Saccharomycotina</taxon>
        <taxon>Saccharomycetes</taxon>
        <taxon>Saccharomycetales</taxon>
        <taxon>Saccharomycetaceae</taxon>
        <taxon>Vanderwaltozyma</taxon>
    </lineage>
</organism>
<comment type="subcellular location">
    <subcellularLocation>
        <location evidence="1">Mitochondrion matrix</location>
    </subcellularLocation>
</comment>
<accession>A7TPX4</accession>
<dbReference type="InterPro" id="IPR027266">
    <property type="entry name" value="TrmE/GcvT-like"/>
</dbReference>
<keyword evidence="6" id="KW-1185">Reference proteome</keyword>
<dbReference type="Proteomes" id="UP000000267">
    <property type="component" value="Unassembled WGS sequence"/>
</dbReference>
<dbReference type="PANTHER" id="PTHR22602">
    <property type="entry name" value="TRANSFERASE CAF17, MITOCHONDRIAL-RELATED"/>
    <property type="match status" value="1"/>
</dbReference>
<reference evidence="5 6" key="1">
    <citation type="journal article" date="2007" name="Proc. Natl. Acad. Sci. U.S.A.">
        <title>Independent sorting-out of thousands of duplicated gene pairs in two yeast species descended from a whole-genome duplication.</title>
        <authorList>
            <person name="Scannell D.R."/>
            <person name="Frank A.C."/>
            <person name="Conant G.C."/>
            <person name="Byrne K.P."/>
            <person name="Woolfit M."/>
            <person name="Wolfe K.H."/>
        </authorList>
    </citation>
    <scope>NUCLEOTIDE SEQUENCE [LARGE SCALE GENOMIC DNA]</scope>
    <source>
        <strain evidence="6">ATCC 22028 / DSM 70294 / BCRC 21397 / CBS 2163 / NBRC 10782 / NRRL Y-8283 / UCD 57-17</strain>
    </source>
</reference>
<dbReference type="GO" id="GO:0051604">
    <property type="term" value="P:protein maturation"/>
    <property type="evidence" value="ECO:0007669"/>
    <property type="project" value="EnsemblFungi"/>
</dbReference>
<evidence type="ECO:0000256" key="3">
    <source>
        <dbReference type="ARBA" id="ARBA00023128"/>
    </source>
</evidence>
<evidence type="ECO:0000256" key="4">
    <source>
        <dbReference type="ARBA" id="ARBA00093447"/>
    </source>
</evidence>
<keyword evidence="2" id="KW-0809">Transit peptide</keyword>
<dbReference type="OrthoDB" id="191995at2759"/>
<dbReference type="PhylomeDB" id="A7TPX4"/>
<dbReference type="Gene3D" id="3.30.1360.120">
    <property type="entry name" value="Probable tRNA modification gtpase trme, domain 1"/>
    <property type="match status" value="1"/>
</dbReference>
<comment type="similarity">
    <text evidence="4">Belongs to the GcvT family. CAF17/IBA57 subfamily.</text>
</comment>
<dbReference type="AlphaFoldDB" id="A7TPX4"/>
<dbReference type="InterPro" id="IPR045179">
    <property type="entry name" value="YgfZ/GcvT"/>
</dbReference>
<sequence>MLMRSIRVSNHLRHSLLIPYVGLGKSFVRFGSTSTALNSDLTETQACFRYSEISNKAYIKIIGPEAPKFLNGLVTAKLLPKFVKKNLTTISPNSDTLKELGNGEIVRFDESHDNWGIYNEVSANGPYISRFGVYTGLLNSKGKLITDTIIYPTPLIFDKTPVGGKNYPIYLLEFDNSIVDDVLEIFDIHKLNSKIKYKKLKASNYKVWDISIKLPKVSQTSPNPWVENIHEPISTSKTSDISNQLSESMMRFLFQGEVIDSILACYIDKRFELLQDKDSNSPQLLRIITNSDINDISEHFNFNSFPFPFKIENVSPNEFRSYRLKNGIIDSVRDFRSETIWPLELNFDFFLNSVNPDKGCYLGQEITTRMFSTGILRKRLIPVKLENYQNLKDNEDTATNYYDITLQTPISVKNEATEINNPFSNQAFSRRQRPIGTLICNEGENGVAIIRTEYLNSIFKNQGNLNNNMFIRIESKISDSETKTIKVIPRKPFWYETWEEKN</sequence>
<dbReference type="NCBIfam" id="TIGR03317">
    <property type="entry name" value="ygfZ_signature"/>
    <property type="match status" value="1"/>
</dbReference>
<dbReference type="HOGENOM" id="CLU_007884_7_3_1"/>
<dbReference type="GeneID" id="5543783"/>
<dbReference type="RefSeq" id="XP_001643530.1">
    <property type="nucleotide sequence ID" value="XM_001643480.1"/>
</dbReference>
<dbReference type="PANTHER" id="PTHR22602:SF0">
    <property type="entry name" value="TRANSFERASE CAF17, MITOCHONDRIAL-RELATED"/>
    <property type="match status" value="1"/>
</dbReference>
<evidence type="ECO:0000313" key="6">
    <source>
        <dbReference type="Proteomes" id="UP000000267"/>
    </source>
</evidence>